<evidence type="ECO:0000256" key="1">
    <source>
        <dbReference type="ARBA" id="ARBA00006583"/>
    </source>
</evidence>
<dbReference type="PROSITE" id="PS01008">
    <property type="entry name" value="DNAA"/>
    <property type="match status" value="1"/>
</dbReference>
<dbReference type="Gene3D" id="3.30.300.180">
    <property type="match status" value="1"/>
</dbReference>
<evidence type="ECO:0000256" key="6">
    <source>
        <dbReference type="ARBA" id="ARBA00023121"/>
    </source>
</evidence>
<dbReference type="InterPro" id="IPR003593">
    <property type="entry name" value="AAA+_ATPase"/>
</dbReference>
<comment type="subunit">
    <text evidence="8">Oligomerizes as a right-handed, spiral filament on DNA at oriC.</text>
</comment>
<sequence>MSEQLQFEDEEIPIVLRRAWDRALRMLATRVNKPTFEAHIRTLKPLALHEPMVEGRILCQVVLGVPSAFTREWVEKRHTPLIQGLLEEILDREVRLQFALLQPQSRTFAEQSGQPRAITPSLFEAPTDGHFLAPTEALTRFEQESAPTGALVAALPEPQGEILTLEPEIVVVPAPRVSLAPARTKPAQTALPRTGANTHSQPGNPDSPQLNPRYTFDSFVTGRSNRLAEGGAHAVAQAPGEVYNPLFLYGPPGIGKTHLMHAIGHEIAAQRGSEHVCYVSGEAFTTAFVKASRENKMEEFRRRWRNVDVFLLDDIQFIAGKDKTNEEFFHTFNALYQTGKQIVISSDRSPRELKMMDERLRSRFESGLIADIAPPDLETRLAILQKKAELERMRIPDDVLMYMARLVQSNIRTLEGALVKLVAYASLVNSPVTEELASDILERYFASAGLTLPGDSEDAPVALLEAAQAATGGPRGRITAEVIQKVVARRYGLDPEALKGKKRDKETARARQVAMLLMRELTETSLPGIGQFFGGRDHTTVMHACSSLREQLTGDDTLRELVGELTTEIRHEATP</sequence>
<dbReference type="GO" id="GO:0005524">
    <property type="term" value="F:ATP binding"/>
    <property type="evidence" value="ECO:0007669"/>
    <property type="project" value="UniProtKB-UniRule"/>
</dbReference>
<evidence type="ECO:0000256" key="3">
    <source>
        <dbReference type="ARBA" id="ARBA00022705"/>
    </source>
</evidence>
<evidence type="ECO:0000256" key="8">
    <source>
        <dbReference type="HAMAP-Rule" id="MF_00377"/>
    </source>
</evidence>
<feature type="region of interest" description="Domain IV, binds dsDNA" evidence="8">
    <location>
        <begin position="426"/>
        <end position="575"/>
    </location>
</feature>
<feature type="compositionally biased region" description="Polar residues" evidence="12">
    <location>
        <begin position="195"/>
        <end position="212"/>
    </location>
</feature>
<dbReference type="Gene3D" id="1.10.1750.10">
    <property type="match status" value="1"/>
</dbReference>
<dbReference type="InterPro" id="IPR027417">
    <property type="entry name" value="P-loop_NTPase"/>
</dbReference>
<dbReference type="SUPFAM" id="SSF48295">
    <property type="entry name" value="TrpR-like"/>
    <property type="match status" value="1"/>
</dbReference>
<dbReference type="SMART" id="SM00760">
    <property type="entry name" value="Bac_DnaA_C"/>
    <property type="match status" value="1"/>
</dbReference>
<dbReference type="CDD" id="cd06571">
    <property type="entry name" value="Bac_DnaA_C"/>
    <property type="match status" value="1"/>
</dbReference>
<feature type="domain" description="Chromosomal replication initiator DnaA C-terminal" evidence="14">
    <location>
        <begin position="479"/>
        <end position="548"/>
    </location>
</feature>
<keyword evidence="16" id="KW-1185">Reference proteome</keyword>
<dbReference type="GO" id="GO:0006275">
    <property type="term" value="P:regulation of DNA replication"/>
    <property type="evidence" value="ECO:0007669"/>
    <property type="project" value="UniProtKB-UniRule"/>
</dbReference>
<reference evidence="15 16" key="1">
    <citation type="submission" date="2020-08" db="EMBL/GenBank/DDBJ databases">
        <title>Genomic Encyclopedia of Type Strains, Phase IV (KMG-IV): sequencing the most valuable type-strain genomes for metagenomic binning, comparative biology and taxonomic classification.</title>
        <authorList>
            <person name="Goeker M."/>
        </authorList>
    </citation>
    <scope>NUCLEOTIDE SEQUENCE [LARGE SCALE GENOMIC DNA]</scope>
    <source>
        <strain evidence="15 16">DSM 23562</strain>
    </source>
</reference>
<dbReference type="Pfam" id="PF08299">
    <property type="entry name" value="Bac_DnaA_C"/>
    <property type="match status" value="1"/>
</dbReference>
<dbReference type="FunFam" id="3.40.50.300:FF:000668">
    <property type="entry name" value="Chromosomal replication initiator protein DnaA"/>
    <property type="match status" value="1"/>
</dbReference>
<dbReference type="GO" id="GO:0005737">
    <property type="term" value="C:cytoplasm"/>
    <property type="evidence" value="ECO:0007669"/>
    <property type="project" value="UniProtKB-SubCell"/>
</dbReference>
<comment type="caution">
    <text evidence="15">The sequence shown here is derived from an EMBL/GenBank/DDBJ whole genome shotgun (WGS) entry which is preliminary data.</text>
</comment>
<evidence type="ECO:0000256" key="7">
    <source>
        <dbReference type="ARBA" id="ARBA00023125"/>
    </source>
</evidence>
<keyword evidence="7 8" id="KW-0238">DNA-binding</keyword>
<dbReference type="InterPro" id="IPR038454">
    <property type="entry name" value="DnaA_N_sf"/>
</dbReference>
<comment type="subcellular location">
    <subcellularLocation>
        <location evidence="8">Cytoplasm</location>
    </subcellularLocation>
</comment>
<dbReference type="CDD" id="cd00009">
    <property type="entry name" value="AAA"/>
    <property type="match status" value="1"/>
</dbReference>
<comment type="caution">
    <text evidence="8">Lacks conserved residue(s) required for the propagation of feature annotation.</text>
</comment>
<gene>
    <name evidence="8" type="primary">dnaA</name>
    <name evidence="15" type="ORF">HNQ39_000147</name>
</gene>
<dbReference type="Proteomes" id="UP000520814">
    <property type="component" value="Unassembled WGS sequence"/>
</dbReference>
<dbReference type="GO" id="GO:0006270">
    <property type="term" value="P:DNA replication initiation"/>
    <property type="evidence" value="ECO:0007669"/>
    <property type="project" value="UniProtKB-UniRule"/>
</dbReference>
<comment type="function">
    <text evidence="8 10">Plays an essential role in the initiation and regulation of chromosomal replication. ATP-DnaA binds to the origin of replication (oriC) to initiate formation of the DNA replication initiation complex once per cell cycle. Binds the DnaA box (a 9 base pair repeat at the origin) and separates the double-stranded (ds)DNA. Forms a right-handed helical filament on oriC DNA; dsDNA binds to the exterior of the filament while single-stranded (ss)DNA is stabiized in the filament's interior. The ATP-DnaA-oriC complex binds and stabilizes one strand of the AT-rich DNA unwinding element (DUE), permitting loading of DNA polymerase. After initiation quickly degrades to an ADP-DnaA complex that is not apt for DNA replication. Binds acidic phospholipids.</text>
</comment>
<keyword evidence="3 8" id="KW-0235">DNA replication</keyword>
<feature type="binding site" evidence="8">
    <location>
        <position position="253"/>
    </location>
    <ligand>
        <name>ATP</name>
        <dbReference type="ChEBI" id="CHEBI:30616"/>
    </ligand>
</feature>
<evidence type="ECO:0000313" key="16">
    <source>
        <dbReference type="Proteomes" id="UP000520814"/>
    </source>
</evidence>
<protein>
    <recommendedName>
        <fullName evidence="8 9">Chromosomal replication initiator protein DnaA</fullName>
    </recommendedName>
</protein>
<evidence type="ECO:0000256" key="9">
    <source>
        <dbReference type="NCBIfam" id="TIGR00362"/>
    </source>
</evidence>
<dbReference type="NCBIfam" id="TIGR00362">
    <property type="entry name" value="DnaA"/>
    <property type="match status" value="1"/>
</dbReference>
<evidence type="ECO:0000256" key="11">
    <source>
        <dbReference type="RuleBase" id="RU004227"/>
    </source>
</evidence>
<dbReference type="InterPro" id="IPR013317">
    <property type="entry name" value="DnaA_dom"/>
</dbReference>
<evidence type="ECO:0000256" key="2">
    <source>
        <dbReference type="ARBA" id="ARBA00022490"/>
    </source>
</evidence>
<dbReference type="GO" id="GO:0008289">
    <property type="term" value="F:lipid binding"/>
    <property type="evidence" value="ECO:0007669"/>
    <property type="project" value="UniProtKB-KW"/>
</dbReference>
<dbReference type="AlphaFoldDB" id="A0A7W9SL79"/>
<dbReference type="InterPro" id="IPR001957">
    <property type="entry name" value="Chromosome_initiator_DnaA"/>
</dbReference>
<keyword evidence="4 8" id="KW-0547">Nucleotide-binding</keyword>
<dbReference type="InterPro" id="IPR010921">
    <property type="entry name" value="Trp_repressor/repl_initiator"/>
</dbReference>
<dbReference type="SUPFAM" id="SSF52540">
    <property type="entry name" value="P-loop containing nucleoside triphosphate hydrolases"/>
    <property type="match status" value="1"/>
</dbReference>
<feature type="region of interest" description="Domain III, AAA+ region" evidence="8">
    <location>
        <begin position="209"/>
        <end position="425"/>
    </location>
</feature>
<dbReference type="InterPro" id="IPR018312">
    <property type="entry name" value="Chromosome_initiator_DnaA_CS"/>
</dbReference>
<dbReference type="Pfam" id="PF00308">
    <property type="entry name" value="Bac_DnaA"/>
    <property type="match status" value="1"/>
</dbReference>
<dbReference type="PANTHER" id="PTHR30050:SF2">
    <property type="entry name" value="CHROMOSOMAL REPLICATION INITIATOR PROTEIN DNAA"/>
    <property type="match status" value="1"/>
</dbReference>
<dbReference type="EMBL" id="JACHGW010000001">
    <property type="protein sequence ID" value="MBB6048385.1"/>
    <property type="molecule type" value="Genomic_DNA"/>
</dbReference>
<evidence type="ECO:0000256" key="12">
    <source>
        <dbReference type="SAM" id="MobiDB-lite"/>
    </source>
</evidence>
<dbReference type="GO" id="GO:0003688">
    <property type="term" value="F:DNA replication origin binding"/>
    <property type="evidence" value="ECO:0007669"/>
    <property type="project" value="UniProtKB-UniRule"/>
</dbReference>
<feature type="binding site" evidence="8">
    <location>
        <position position="257"/>
    </location>
    <ligand>
        <name>ATP</name>
        <dbReference type="ChEBI" id="CHEBI:30616"/>
    </ligand>
</feature>
<dbReference type="InterPro" id="IPR024633">
    <property type="entry name" value="DnaA_N_dom"/>
</dbReference>
<feature type="region of interest" description="Domain I, interacts with DnaA modulators" evidence="8">
    <location>
        <begin position="1"/>
        <end position="144"/>
    </location>
</feature>
<dbReference type="GO" id="GO:0005886">
    <property type="term" value="C:plasma membrane"/>
    <property type="evidence" value="ECO:0007669"/>
    <property type="project" value="TreeGrafter"/>
</dbReference>
<evidence type="ECO:0000313" key="15">
    <source>
        <dbReference type="EMBL" id="MBB6048385.1"/>
    </source>
</evidence>
<dbReference type="PANTHER" id="PTHR30050">
    <property type="entry name" value="CHROMOSOMAL REPLICATION INITIATOR PROTEIN DNAA"/>
    <property type="match status" value="1"/>
</dbReference>
<dbReference type="InterPro" id="IPR013159">
    <property type="entry name" value="DnaA_C"/>
</dbReference>
<evidence type="ECO:0000256" key="10">
    <source>
        <dbReference type="RuleBase" id="RU000577"/>
    </source>
</evidence>
<accession>A0A7W9SL79</accession>
<evidence type="ECO:0000256" key="5">
    <source>
        <dbReference type="ARBA" id="ARBA00022840"/>
    </source>
</evidence>
<feature type="binding site" evidence="8">
    <location>
        <position position="256"/>
    </location>
    <ligand>
        <name>ATP</name>
        <dbReference type="ChEBI" id="CHEBI:30616"/>
    </ligand>
</feature>
<dbReference type="Gene3D" id="3.40.50.300">
    <property type="entry name" value="P-loop containing nucleotide triphosphate hydrolases"/>
    <property type="match status" value="1"/>
</dbReference>
<dbReference type="RefSeq" id="WP_184191923.1">
    <property type="nucleotide sequence ID" value="NZ_JACHGW010000001.1"/>
</dbReference>
<dbReference type="HAMAP" id="MF_00377">
    <property type="entry name" value="DnaA_bact"/>
    <property type="match status" value="1"/>
</dbReference>
<dbReference type="SMART" id="SM00382">
    <property type="entry name" value="AAA"/>
    <property type="match status" value="1"/>
</dbReference>
<dbReference type="PRINTS" id="PR00051">
    <property type="entry name" value="DNAA"/>
</dbReference>
<name>A0A7W9SL79_ARMRO</name>
<organism evidence="15 16">
    <name type="scientific">Armatimonas rosea</name>
    <dbReference type="NCBI Taxonomy" id="685828"/>
    <lineage>
        <taxon>Bacteria</taxon>
        <taxon>Bacillati</taxon>
        <taxon>Armatimonadota</taxon>
        <taxon>Armatimonadia</taxon>
        <taxon>Armatimonadales</taxon>
        <taxon>Armatimonadaceae</taxon>
        <taxon>Armatimonas</taxon>
    </lineage>
</organism>
<dbReference type="Pfam" id="PF11638">
    <property type="entry name" value="DnaA_N"/>
    <property type="match status" value="1"/>
</dbReference>
<dbReference type="InterPro" id="IPR020591">
    <property type="entry name" value="Chromosome_initiator_DnaA-like"/>
</dbReference>
<proteinExistence type="inferred from homology"/>
<keyword evidence="6 8" id="KW-0446">Lipid-binding</keyword>
<comment type="domain">
    <text evidence="8">Domain I is involved in oligomerization and binding regulators, domain II is flexibile and of varying length in different bacteria, domain III forms the AAA+ region, while domain IV binds dsDNA.</text>
</comment>
<feature type="binding site" evidence="8">
    <location>
        <position position="255"/>
    </location>
    <ligand>
        <name>ATP</name>
        <dbReference type="ChEBI" id="CHEBI:30616"/>
    </ligand>
</feature>
<feature type="domain" description="AAA+ ATPase" evidence="13">
    <location>
        <begin position="242"/>
        <end position="370"/>
    </location>
</feature>
<evidence type="ECO:0000259" key="14">
    <source>
        <dbReference type="SMART" id="SM00760"/>
    </source>
</evidence>
<evidence type="ECO:0000259" key="13">
    <source>
        <dbReference type="SMART" id="SM00382"/>
    </source>
</evidence>
<keyword evidence="2 8" id="KW-0963">Cytoplasm</keyword>
<dbReference type="Gene3D" id="1.10.8.60">
    <property type="match status" value="1"/>
</dbReference>
<comment type="similarity">
    <text evidence="1 8 11">Belongs to the DnaA family.</text>
</comment>
<keyword evidence="5 8" id="KW-0067">ATP-binding</keyword>
<feature type="region of interest" description="Disordered" evidence="12">
    <location>
        <begin position="181"/>
        <end position="213"/>
    </location>
</feature>
<evidence type="ECO:0000256" key="4">
    <source>
        <dbReference type="ARBA" id="ARBA00022741"/>
    </source>
</evidence>